<gene>
    <name evidence="1" type="ORF">OI25_7255</name>
</gene>
<proteinExistence type="predicted"/>
<evidence type="ECO:0000313" key="2">
    <source>
        <dbReference type="Proteomes" id="UP000032614"/>
    </source>
</evidence>
<dbReference type="KEGG" id="bfn:OI25_7255"/>
<dbReference type="Proteomes" id="UP000032614">
    <property type="component" value="Chromosome 3"/>
</dbReference>
<evidence type="ECO:0000313" key="1">
    <source>
        <dbReference type="EMBL" id="AJZ56841.1"/>
    </source>
</evidence>
<organism evidence="1 2">
    <name type="scientific">Paraburkholderia fungorum</name>
    <dbReference type="NCBI Taxonomy" id="134537"/>
    <lineage>
        <taxon>Bacteria</taxon>
        <taxon>Pseudomonadati</taxon>
        <taxon>Pseudomonadota</taxon>
        <taxon>Betaproteobacteria</taxon>
        <taxon>Burkholderiales</taxon>
        <taxon>Burkholderiaceae</taxon>
        <taxon>Paraburkholderia</taxon>
    </lineage>
</organism>
<accession>A0AAU8T994</accession>
<protein>
    <submittedName>
        <fullName evidence="1">Uncharacterized protein</fullName>
    </submittedName>
</protein>
<dbReference type="EMBL" id="CP010025">
    <property type="protein sequence ID" value="AJZ56841.1"/>
    <property type="molecule type" value="Genomic_DNA"/>
</dbReference>
<dbReference type="RefSeq" id="WP_158380654.1">
    <property type="nucleotide sequence ID" value="NZ_CP010025.1"/>
</dbReference>
<dbReference type="GeneID" id="66521151"/>
<reference evidence="1 2" key="1">
    <citation type="journal article" date="2015" name="Genome Announc.">
        <title>Complete genome sequences for 59 burkholderia isolates, both pathogenic and near neighbor.</title>
        <authorList>
            <person name="Johnson S.L."/>
            <person name="Bishop-Lilly K.A."/>
            <person name="Ladner J.T."/>
            <person name="Daligault H.E."/>
            <person name="Davenport K.W."/>
            <person name="Jaissle J."/>
            <person name="Frey K.G."/>
            <person name="Koroleva G.I."/>
            <person name="Bruce D.C."/>
            <person name="Coyne S.R."/>
            <person name="Broomall S.M."/>
            <person name="Li P.E."/>
            <person name="Teshima H."/>
            <person name="Gibbons H.S."/>
            <person name="Palacios G.F."/>
            <person name="Rosenzweig C.N."/>
            <person name="Redden C.L."/>
            <person name="Xu Y."/>
            <person name="Minogue T.D."/>
            <person name="Chain P.S."/>
        </authorList>
    </citation>
    <scope>NUCLEOTIDE SEQUENCE [LARGE SCALE GENOMIC DNA]</scope>
    <source>
        <strain evidence="1 2">ATCC BAA-463</strain>
    </source>
</reference>
<sequence length="115" mass="13753">MSAPRPRYAVGQWESLWASHPYMSHRILIDLPSRKVIAGEHRYYKEWHSMSLRDLEYMQQILDETYHDIFDEPQEYDFALIDEPPYWATQPWPWPRVAVLTDDNDQDDQAGVDDV</sequence>
<name>A0AAU8T994_9BURK</name>
<dbReference type="AlphaFoldDB" id="A0AAU8T994"/>